<feature type="region of interest" description="Disordered" evidence="7">
    <location>
        <begin position="591"/>
        <end position="625"/>
    </location>
</feature>
<keyword evidence="11" id="KW-1185">Reference proteome</keyword>
<evidence type="ECO:0000256" key="7">
    <source>
        <dbReference type="SAM" id="MobiDB-lite"/>
    </source>
</evidence>
<organism evidence="10 11">
    <name type="scientific">Actinomarinicola tropica</name>
    <dbReference type="NCBI Taxonomy" id="2789776"/>
    <lineage>
        <taxon>Bacteria</taxon>
        <taxon>Bacillati</taxon>
        <taxon>Actinomycetota</taxon>
        <taxon>Acidimicrobiia</taxon>
        <taxon>Acidimicrobiales</taxon>
        <taxon>Iamiaceae</taxon>
        <taxon>Actinomarinicola</taxon>
    </lineage>
</organism>
<evidence type="ECO:0000256" key="3">
    <source>
        <dbReference type="ARBA" id="ARBA00022475"/>
    </source>
</evidence>
<evidence type="ECO:0000256" key="8">
    <source>
        <dbReference type="SAM" id="Phobius"/>
    </source>
</evidence>
<feature type="region of interest" description="Disordered" evidence="7">
    <location>
        <begin position="89"/>
        <end position="148"/>
    </location>
</feature>
<sequence>MHRGRRAHAAAGDARVHRPVHRSLRCRSDAPGRGGGHRQPLVPVEPHRPGPPVAGDGRRPRGAPRAVRARARHGAGWTALRWRPRDAVQPAGLGPRLRRFRRRLQRPAATGGRAARRPGRGGRRARPAGGRPAGCRRRGAGGPPIPNQAGDTAVLVVILESAPHSTAPQDLVQRLRDDVVPAAVGGSDVVVSVSGVTALFADMADLFSRRLPVFIGAVLVVSFLLLMAVFRSLLVPLKAAVMNLLSIGAAYGVVVAVYQWGWGASLIGVDRPAPIMAFVPMMLFAILFGLSMDYEVFLLSRIREEYDRSGDNATAVADGLAGTARVITAAAAIMVIIFGSFVLGDDPFVKMFGLGLAVAVFVDATIVRMVLVPATMELRGDVNWWLPRWLERWLPALDLEGGAVAADPTGPAADAPRPAHVRGGVVAWLESLTDDERGRAAGHVERALADGAVTAADRHGSSEVVLPLGRRTRRLLLTPSPEGYTLDVRSGRSAEVDWHWSELQDQLLRSEPARASYEQVRGTAQVADLLRSLREARELSASDVAERAGTTVDVVDRLERADGSVGVTDLIGVGQVLDARIDLAGSGVDRVEAGGAAGPPPGPPVPGSVLTRRRARRPPRPGARA</sequence>
<feature type="transmembrane region" description="Helical" evidence="8">
    <location>
        <begin position="348"/>
        <end position="371"/>
    </location>
</feature>
<feature type="transmembrane region" description="Helical" evidence="8">
    <location>
        <begin position="213"/>
        <end position="234"/>
    </location>
</feature>
<dbReference type="SMART" id="SM00530">
    <property type="entry name" value="HTH_XRE"/>
    <property type="match status" value="1"/>
</dbReference>
<feature type="domain" description="HTH cro/C1-type" evidence="9">
    <location>
        <begin position="530"/>
        <end position="584"/>
    </location>
</feature>
<comment type="similarity">
    <text evidence="2">Belongs to the resistance-nodulation-cell division (RND) (TC 2.A.6) family. MmpL subfamily.</text>
</comment>
<feature type="compositionally biased region" description="Basic residues" evidence="7">
    <location>
        <begin position="114"/>
        <end position="126"/>
    </location>
</feature>
<evidence type="ECO:0000256" key="4">
    <source>
        <dbReference type="ARBA" id="ARBA00022692"/>
    </source>
</evidence>
<dbReference type="KEGG" id="atq:GH723_02300"/>
<dbReference type="Pfam" id="PF03176">
    <property type="entry name" value="MMPL"/>
    <property type="match status" value="1"/>
</dbReference>
<keyword evidence="3" id="KW-1003">Cell membrane</keyword>
<proteinExistence type="inferred from homology"/>
<dbReference type="InterPro" id="IPR050545">
    <property type="entry name" value="Mycobact_MmpL"/>
</dbReference>
<feature type="transmembrane region" description="Helical" evidence="8">
    <location>
        <begin position="273"/>
        <end position="294"/>
    </location>
</feature>
<keyword evidence="6 8" id="KW-0472">Membrane</keyword>
<keyword evidence="4 8" id="KW-0812">Transmembrane</keyword>
<feature type="region of interest" description="Disordered" evidence="7">
    <location>
        <begin position="1"/>
        <end position="74"/>
    </location>
</feature>
<accession>A0A5Q2RB30</accession>
<dbReference type="InterPro" id="IPR010982">
    <property type="entry name" value="Lambda_DNA-bd_dom_sf"/>
</dbReference>
<dbReference type="PANTHER" id="PTHR33406:SF11">
    <property type="entry name" value="MEMBRANE PROTEIN SCO6666-RELATED"/>
    <property type="match status" value="1"/>
</dbReference>
<evidence type="ECO:0000256" key="6">
    <source>
        <dbReference type="ARBA" id="ARBA00023136"/>
    </source>
</evidence>
<feature type="transmembrane region" description="Helical" evidence="8">
    <location>
        <begin position="315"/>
        <end position="342"/>
    </location>
</feature>
<evidence type="ECO:0000313" key="11">
    <source>
        <dbReference type="Proteomes" id="UP000334019"/>
    </source>
</evidence>
<dbReference type="AlphaFoldDB" id="A0A5Q2RB30"/>
<gene>
    <name evidence="10" type="ORF">GH723_02300</name>
</gene>
<evidence type="ECO:0000256" key="1">
    <source>
        <dbReference type="ARBA" id="ARBA00004651"/>
    </source>
</evidence>
<feature type="transmembrane region" description="Helical" evidence="8">
    <location>
        <begin position="179"/>
        <end position="201"/>
    </location>
</feature>
<evidence type="ECO:0000256" key="2">
    <source>
        <dbReference type="ARBA" id="ARBA00010157"/>
    </source>
</evidence>
<dbReference type="EMBL" id="CP045851">
    <property type="protein sequence ID" value="QGG94028.1"/>
    <property type="molecule type" value="Genomic_DNA"/>
</dbReference>
<feature type="transmembrane region" description="Helical" evidence="8">
    <location>
        <begin position="241"/>
        <end position="261"/>
    </location>
</feature>
<dbReference type="PANTHER" id="PTHR33406">
    <property type="entry name" value="MEMBRANE PROTEIN MJ1562-RELATED"/>
    <property type="match status" value="1"/>
</dbReference>
<evidence type="ECO:0000259" key="9">
    <source>
        <dbReference type="PROSITE" id="PS50943"/>
    </source>
</evidence>
<dbReference type="GO" id="GO:0005886">
    <property type="term" value="C:plasma membrane"/>
    <property type="evidence" value="ECO:0007669"/>
    <property type="project" value="UniProtKB-SubCell"/>
</dbReference>
<feature type="compositionally biased region" description="Basic residues" evidence="7">
    <location>
        <begin position="96"/>
        <end position="105"/>
    </location>
</feature>
<dbReference type="SUPFAM" id="SSF47413">
    <property type="entry name" value="lambda repressor-like DNA-binding domains"/>
    <property type="match status" value="1"/>
</dbReference>
<dbReference type="InterPro" id="IPR004869">
    <property type="entry name" value="MMPL_dom"/>
</dbReference>
<dbReference type="Gene3D" id="1.20.1640.10">
    <property type="entry name" value="Multidrug efflux transporter AcrB transmembrane domain"/>
    <property type="match status" value="1"/>
</dbReference>
<dbReference type="Proteomes" id="UP000334019">
    <property type="component" value="Chromosome"/>
</dbReference>
<name>A0A5Q2RB30_9ACTN</name>
<dbReference type="SUPFAM" id="SSF82866">
    <property type="entry name" value="Multidrug efflux transporter AcrB transmembrane domain"/>
    <property type="match status" value="1"/>
</dbReference>
<evidence type="ECO:0000313" key="10">
    <source>
        <dbReference type="EMBL" id="QGG94028.1"/>
    </source>
</evidence>
<dbReference type="InterPro" id="IPR001387">
    <property type="entry name" value="Cro/C1-type_HTH"/>
</dbReference>
<reference evidence="10 11" key="1">
    <citation type="submission" date="2019-11" db="EMBL/GenBank/DDBJ databases">
        <authorList>
            <person name="He Y."/>
        </authorList>
    </citation>
    <scope>NUCLEOTIDE SEQUENCE [LARGE SCALE GENOMIC DNA]</scope>
    <source>
        <strain evidence="10 11">SCSIO 58843</strain>
    </source>
</reference>
<dbReference type="Gene3D" id="1.10.260.40">
    <property type="entry name" value="lambda repressor-like DNA-binding domains"/>
    <property type="match status" value="1"/>
</dbReference>
<keyword evidence="5 8" id="KW-1133">Transmembrane helix</keyword>
<evidence type="ECO:0000256" key="5">
    <source>
        <dbReference type="ARBA" id="ARBA00022989"/>
    </source>
</evidence>
<comment type="subcellular location">
    <subcellularLocation>
        <location evidence="1">Cell membrane</location>
        <topology evidence="1">Multi-pass membrane protein</topology>
    </subcellularLocation>
</comment>
<dbReference type="GO" id="GO:0003677">
    <property type="term" value="F:DNA binding"/>
    <property type="evidence" value="ECO:0007669"/>
    <property type="project" value="InterPro"/>
</dbReference>
<dbReference type="Pfam" id="PF13560">
    <property type="entry name" value="HTH_31"/>
    <property type="match status" value="1"/>
</dbReference>
<dbReference type="CDD" id="cd00093">
    <property type="entry name" value="HTH_XRE"/>
    <property type="match status" value="1"/>
</dbReference>
<dbReference type="PROSITE" id="PS50943">
    <property type="entry name" value="HTH_CROC1"/>
    <property type="match status" value="1"/>
</dbReference>
<protein>
    <submittedName>
        <fullName evidence="10">MMPL family transporter</fullName>
    </submittedName>
</protein>